<reference evidence="2 3" key="1">
    <citation type="submission" date="2021-06" db="EMBL/GenBank/DDBJ databases">
        <title>Genome sequence of Babesia caballi.</title>
        <authorList>
            <person name="Yamagishi J."/>
            <person name="Kidaka T."/>
            <person name="Ochi A."/>
        </authorList>
    </citation>
    <scope>NUCLEOTIDE SEQUENCE [LARGE SCALE GENOMIC DNA]</scope>
    <source>
        <strain evidence="2">USDA-D6B2</strain>
    </source>
</reference>
<dbReference type="InterPro" id="IPR003226">
    <property type="entry name" value="MYG1_exonuclease"/>
</dbReference>
<dbReference type="GO" id="GO:0005737">
    <property type="term" value="C:cytoplasm"/>
    <property type="evidence" value="ECO:0007669"/>
    <property type="project" value="TreeGrafter"/>
</dbReference>
<dbReference type="GO" id="GO:0005634">
    <property type="term" value="C:nucleus"/>
    <property type="evidence" value="ECO:0007669"/>
    <property type="project" value="TreeGrafter"/>
</dbReference>
<evidence type="ECO:0000313" key="2">
    <source>
        <dbReference type="EMBL" id="GIX61100.1"/>
    </source>
</evidence>
<dbReference type="PANTHER" id="PTHR11215">
    <property type="entry name" value="METAL DEPENDENT HYDROLASE - RELATED"/>
    <property type="match status" value="1"/>
</dbReference>
<comment type="similarity">
    <text evidence="1">Belongs to the MYG1 family.</text>
</comment>
<dbReference type="RefSeq" id="XP_067713171.1">
    <property type="nucleotide sequence ID" value="XM_067857070.1"/>
</dbReference>
<dbReference type="EMBL" id="BPLF01000001">
    <property type="protein sequence ID" value="GIX61100.1"/>
    <property type="molecule type" value="Genomic_DNA"/>
</dbReference>
<keyword evidence="3" id="KW-1185">Reference proteome</keyword>
<sequence length="321" mass="36830">MKVGTHSGNFHCDETLAISLVKLLSEFKDAAIVRSRDPAVLETCDVLVDVGSVYDPENLRFDHHQTEFNEFFDENHRVTRLSSAGMVYKHFAKRIFREVYGVTNEEDVAELYVGVYERFIEALDAVDNGVPVADGPIRYDISTSLPSRVARLNPSWVEEGVDIDERFRQAMQLTLSEFDYFVRNMIDVHLSAKHKFMEIYENRFQVHESGLVVETPRGMPFYDRLYALEKREGTPADKRVAFYITFEKATNQWRATCIKEGDHQFKSRRPFPERLSGLRDEELEKASGIPGLTFIHRAGFTCGGLTKESVLKLISLTIQET</sequence>
<comment type="caution">
    <text evidence="2">The sequence shown here is derived from an EMBL/GenBank/DDBJ whole genome shotgun (WGS) entry which is preliminary data.</text>
</comment>
<name>A0AAV4LMR6_BABCB</name>
<proteinExistence type="inferred from homology"/>
<evidence type="ECO:0000256" key="1">
    <source>
        <dbReference type="ARBA" id="ARBA00010105"/>
    </source>
</evidence>
<accession>A0AAV4LMR6</accession>
<organism evidence="2 3">
    <name type="scientific">Babesia caballi</name>
    <dbReference type="NCBI Taxonomy" id="5871"/>
    <lineage>
        <taxon>Eukaryota</taxon>
        <taxon>Sar</taxon>
        <taxon>Alveolata</taxon>
        <taxon>Apicomplexa</taxon>
        <taxon>Aconoidasida</taxon>
        <taxon>Piroplasmida</taxon>
        <taxon>Babesiidae</taxon>
        <taxon>Babesia</taxon>
    </lineage>
</organism>
<dbReference type="Proteomes" id="UP001497744">
    <property type="component" value="Unassembled WGS sequence"/>
</dbReference>
<dbReference type="AlphaFoldDB" id="A0AAV4LMR6"/>
<dbReference type="Pfam" id="PF03690">
    <property type="entry name" value="MYG1_exonuc"/>
    <property type="match status" value="1"/>
</dbReference>
<protein>
    <submittedName>
        <fullName evidence="2">MYG1 protein, putative</fullName>
    </submittedName>
</protein>
<dbReference type="GeneID" id="94192583"/>
<gene>
    <name evidence="2" type="ORF">BcabD6B2_05350</name>
</gene>
<evidence type="ECO:0000313" key="3">
    <source>
        <dbReference type="Proteomes" id="UP001497744"/>
    </source>
</evidence>
<dbReference type="PANTHER" id="PTHR11215:SF1">
    <property type="entry name" value="MYG1 EXONUCLEASE"/>
    <property type="match status" value="1"/>
</dbReference>